<reference evidence="7" key="1">
    <citation type="submission" date="2021-02" db="EMBL/GenBank/DDBJ databases">
        <authorList>
            <person name="Franco D."/>
        </authorList>
    </citation>
    <scope>NUCLEOTIDE SEQUENCE</scope>
    <source>
        <strain evidence="7">DICMUL</strain>
    </source>
</reference>
<comment type="subunit">
    <text evidence="6">Part of the 30S ribosomal subunit. Contacts proteins S5 and S12.</text>
</comment>
<protein>
    <recommendedName>
        <fullName evidence="4">Small ribosomal subunit protein uS8</fullName>
    </recommendedName>
    <alternativeName>
        <fullName evidence="5">30S ribosomal protein S8</fullName>
    </alternativeName>
</protein>
<evidence type="ECO:0000256" key="5">
    <source>
        <dbReference type="ARBA" id="ARBA00035525"/>
    </source>
</evidence>
<dbReference type="GO" id="GO:0005840">
    <property type="term" value="C:ribosome"/>
    <property type="evidence" value="ECO:0007669"/>
    <property type="project" value="UniProtKB-KW"/>
</dbReference>
<dbReference type="AlphaFoldDB" id="A0A974X744"/>
<dbReference type="Gene3D" id="3.30.1490.10">
    <property type="match status" value="1"/>
</dbReference>
<evidence type="ECO:0000313" key="7">
    <source>
        <dbReference type="EMBL" id="QSW37825.1"/>
    </source>
</evidence>
<organism evidence="7 8">
    <name type="scientific">Candidatus Vidania fulgoroideorum</name>
    <dbReference type="NCBI Taxonomy" id="881286"/>
    <lineage>
        <taxon>Bacteria</taxon>
        <taxon>Pseudomonadati</taxon>
        <taxon>Pseudomonadota</taxon>
        <taxon>Betaproteobacteria</taxon>
        <taxon>Candidatus Vidania</taxon>
    </lineage>
</organism>
<dbReference type="Gene3D" id="3.30.1370.30">
    <property type="match status" value="1"/>
</dbReference>
<sequence>MFNFHIADYLNRINNCIKTHKRVVIVTKTKLLISISKLLIQKSHIKNFIETPKELIVNININKLKYTHYKIISKPSKRIYTSYKLLNPATSTDTIISTNLGIMDNKQAYKQRIGGEILFEIK</sequence>
<proteinExistence type="inferred from homology"/>
<dbReference type="GO" id="GO:1990904">
    <property type="term" value="C:ribonucleoprotein complex"/>
    <property type="evidence" value="ECO:0007669"/>
    <property type="project" value="UniProtKB-KW"/>
</dbReference>
<dbReference type="EMBL" id="CP071410">
    <property type="protein sequence ID" value="QSW37825.1"/>
    <property type="molecule type" value="Genomic_DNA"/>
</dbReference>
<accession>A0A974X744</accession>
<evidence type="ECO:0000256" key="6">
    <source>
        <dbReference type="ARBA" id="ARBA00046740"/>
    </source>
</evidence>
<evidence type="ECO:0000256" key="3">
    <source>
        <dbReference type="ARBA" id="ARBA00023274"/>
    </source>
</evidence>
<keyword evidence="3" id="KW-0687">Ribonucleoprotein</keyword>
<evidence type="ECO:0000256" key="1">
    <source>
        <dbReference type="ARBA" id="ARBA00006471"/>
    </source>
</evidence>
<reference evidence="7" key="2">
    <citation type="submission" date="2021-03" db="EMBL/GenBank/DDBJ databases">
        <title>Alternative transmission patterns in independently acquired nutritional co-symbionts of Dictyopharidae planthoppers.</title>
        <authorList>
            <person name="Michalik A."/>
            <person name="Lukasik P."/>
        </authorList>
    </citation>
    <scope>NUCLEOTIDE SEQUENCE</scope>
    <source>
        <strain evidence="7">DICMUL</strain>
    </source>
</reference>
<gene>
    <name evidence="7" type="primary">rpsH</name>
    <name evidence="7" type="ORF">JSR02_00755</name>
</gene>
<dbReference type="GO" id="GO:0006412">
    <property type="term" value="P:translation"/>
    <property type="evidence" value="ECO:0007669"/>
    <property type="project" value="InterPro"/>
</dbReference>
<evidence type="ECO:0000256" key="2">
    <source>
        <dbReference type="ARBA" id="ARBA00022980"/>
    </source>
</evidence>
<dbReference type="Proteomes" id="UP000663602">
    <property type="component" value="Chromosome"/>
</dbReference>
<dbReference type="GO" id="GO:0003735">
    <property type="term" value="F:structural constituent of ribosome"/>
    <property type="evidence" value="ECO:0007669"/>
    <property type="project" value="InterPro"/>
</dbReference>
<dbReference type="Pfam" id="PF00410">
    <property type="entry name" value="Ribosomal_S8"/>
    <property type="match status" value="1"/>
</dbReference>
<dbReference type="InterPro" id="IPR000630">
    <property type="entry name" value="Ribosomal_uS8"/>
</dbReference>
<dbReference type="SUPFAM" id="SSF56047">
    <property type="entry name" value="Ribosomal protein S8"/>
    <property type="match status" value="1"/>
</dbReference>
<keyword evidence="2 7" id="KW-0689">Ribosomal protein</keyword>
<name>A0A974X744_9PROT</name>
<evidence type="ECO:0000256" key="4">
    <source>
        <dbReference type="ARBA" id="ARBA00035258"/>
    </source>
</evidence>
<evidence type="ECO:0000313" key="8">
    <source>
        <dbReference type="Proteomes" id="UP000663602"/>
    </source>
</evidence>
<comment type="similarity">
    <text evidence="1">Belongs to the universal ribosomal protein uS8 family.</text>
</comment>
<dbReference type="InterPro" id="IPR035987">
    <property type="entry name" value="Ribosomal_uS8_sf"/>
</dbReference>